<proteinExistence type="predicted"/>
<evidence type="ECO:0000313" key="1">
    <source>
        <dbReference type="EMBL" id="VAW45418.1"/>
    </source>
</evidence>
<reference evidence="1" key="1">
    <citation type="submission" date="2018-06" db="EMBL/GenBank/DDBJ databases">
        <authorList>
            <person name="Zhirakovskaya E."/>
        </authorList>
    </citation>
    <scope>NUCLEOTIDE SEQUENCE</scope>
</reference>
<protein>
    <submittedName>
        <fullName evidence="1">Uncharacterized protein</fullName>
    </submittedName>
</protein>
<dbReference type="AlphaFoldDB" id="A0A3B0VP57"/>
<dbReference type="EMBL" id="UOFB01000082">
    <property type="protein sequence ID" value="VAW45418.1"/>
    <property type="molecule type" value="Genomic_DNA"/>
</dbReference>
<organism evidence="1">
    <name type="scientific">hydrothermal vent metagenome</name>
    <dbReference type="NCBI Taxonomy" id="652676"/>
    <lineage>
        <taxon>unclassified sequences</taxon>
        <taxon>metagenomes</taxon>
        <taxon>ecological metagenomes</taxon>
    </lineage>
</organism>
<accession>A0A3B0VP57</accession>
<feature type="non-terminal residue" evidence="1">
    <location>
        <position position="1"/>
    </location>
</feature>
<sequence>GNFNFLGDARQVDWLLEGAQAA</sequence>
<gene>
    <name evidence="1" type="ORF">MNBD_GAMMA04-1679</name>
</gene>
<name>A0A3B0VP57_9ZZZZ</name>